<evidence type="ECO:0000313" key="2">
    <source>
        <dbReference type="EMBL" id="KNC24018.1"/>
    </source>
</evidence>
<dbReference type="Proteomes" id="UP000037069">
    <property type="component" value="Unassembled WGS sequence"/>
</dbReference>
<organism evidence="2 3">
    <name type="scientific">Lucilia cuprina</name>
    <name type="common">Green bottle fly</name>
    <name type="synonym">Australian sheep blowfly</name>
    <dbReference type="NCBI Taxonomy" id="7375"/>
    <lineage>
        <taxon>Eukaryota</taxon>
        <taxon>Metazoa</taxon>
        <taxon>Ecdysozoa</taxon>
        <taxon>Arthropoda</taxon>
        <taxon>Hexapoda</taxon>
        <taxon>Insecta</taxon>
        <taxon>Pterygota</taxon>
        <taxon>Neoptera</taxon>
        <taxon>Endopterygota</taxon>
        <taxon>Diptera</taxon>
        <taxon>Brachycera</taxon>
        <taxon>Muscomorpha</taxon>
        <taxon>Oestroidea</taxon>
        <taxon>Calliphoridae</taxon>
        <taxon>Luciliinae</taxon>
        <taxon>Lucilia</taxon>
    </lineage>
</organism>
<dbReference type="EMBL" id="JRES01001277">
    <property type="protein sequence ID" value="KNC24018.1"/>
    <property type="molecule type" value="Genomic_DNA"/>
</dbReference>
<keyword evidence="3" id="KW-1185">Reference proteome</keyword>
<protein>
    <submittedName>
        <fullName evidence="2">Uncharacterized protein</fullName>
    </submittedName>
</protein>
<feature type="region of interest" description="Disordered" evidence="1">
    <location>
        <begin position="13"/>
        <end position="46"/>
    </location>
</feature>
<proteinExistence type="predicted"/>
<evidence type="ECO:0000256" key="1">
    <source>
        <dbReference type="SAM" id="MobiDB-lite"/>
    </source>
</evidence>
<name>A0A0L0BVK5_LUCCU</name>
<feature type="compositionally biased region" description="Low complexity" evidence="1">
    <location>
        <begin position="13"/>
        <end position="24"/>
    </location>
</feature>
<gene>
    <name evidence="2" type="ORF">FF38_00221</name>
</gene>
<comment type="caution">
    <text evidence="2">The sequence shown here is derived from an EMBL/GenBank/DDBJ whole genome shotgun (WGS) entry which is preliminary data.</text>
</comment>
<evidence type="ECO:0000313" key="3">
    <source>
        <dbReference type="Proteomes" id="UP000037069"/>
    </source>
</evidence>
<reference evidence="2 3" key="1">
    <citation type="journal article" date="2015" name="Nat. Commun.">
        <title>Lucilia cuprina genome unlocks parasitic fly biology to underpin future interventions.</title>
        <authorList>
            <person name="Anstead C.A."/>
            <person name="Korhonen P.K."/>
            <person name="Young N.D."/>
            <person name="Hall R.S."/>
            <person name="Jex A.R."/>
            <person name="Murali S.C."/>
            <person name="Hughes D.S."/>
            <person name="Lee S.F."/>
            <person name="Perry T."/>
            <person name="Stroehlein A.J."/>
            <person name="Ansell B.R."/>
            <person name="Breugelmans B."/>
            <person name="Hofmann A."/>
            <person name="Qu J."/>
            <person name="Dugan S."/>
            <person name="Lee S.L."/>
            <person name="Chao H."/>
            <person name="Dinh H."/>
            <person name="Han Y."/>
            <person name="Doddapaneni H.V."/>
            <person name="Worley K.C."/>
            <person name="Muzny D.M."/>
            <person name="Ioannidis P."/>
            <person name="Waterhouse R.M."/>
            <person name="Zdobnov E.M."/>
            <person name="James P.J."/>
            <person name="Bagnall N.H."/>
            <person name="Kotze A.C."/>
            <person name="Gibbs R.A."/>
            <person name="Richards S."/>
            <person name="Batterham P."/>
            <person name="Gasser R.B."/>
        </authorList>
    </citation>
    <scope>NUCLEOTIDE SEQUENCE [LARGE SCALE GENOMIC DNA]</scope>
    <source>
        <strain evidence="2 3">LS</strain>
        <tissue evidence="2">Full body</tissue>
    </source>
</reference>
<dbReference type="AlphaFoldDB" id="A0A0L0BVK5"/>
<sequence length="157" mass="18732">MQLYNQMYKISSNNNKANKNNQTQNDEDDNDDRDNERKKKNKTYSISRNNKQIAYSNTNKYQIQEDRHSYIHTCDRCDEQARSNNNVALPHLIRTAPLDSEQKYHWEAVFCRQINCEGSLQQKYVCISQFSIENFLSQMLFLAKVSKKQFSVKRYQQ</sequence>
<accession>A0A0L0BVK5</accession>